<evidence type="ECO:0000313" key="1">
    <source>
        <dbReference type="EMBL" id="WQG85577.1"/>
    </source>
</evidence>
<protein>
    <submittedName>
        <fullName evidence="1">DUF6544 family protein</fullName>
    </submittedName>
</protein>
<evidence type="ECO:0000313" key="2">
    <source>
        <dbReference type="Proteomes" id="UP001324185"/>
    </source>
</evidence>
<name>A0ABZ0X4P3_9GAMM</name>
<proteinExistence type="predicted"/>
<dbReference type="Proteomes" id="UP001324185">
    <property type="component" value="Chromosome"/>
</dbReference>
<gene>
    <name evidence="1" type="ORF">SR900_01535</name>
</gene>
<reference evidence="1 2" key="1">
    <citation type="submission" date="2023-11" db="EMBL/GenBank/DDBJ databases">
        <title>MicrobeMod: A computational toolkit for identifying prokaryotic methylation and restriction-modification with nanopore sequencing.</title>
        <authorList>
            <person name="Crits-Christoph A."/>
            <person name="Kang S.C."/>
            <person name="Lee H."/>
            <person name="Ostrov N."/>
        </authorList>
    </citation>
    <scope>NUCLEOTIDE SEQUENCE [LARGE SCALE GENOMIC DNA]</scope>
    <source>
        <strain evidence="1 2">DSMZ 16071</strain>
    </source>
</reference>
<dbReference type="Pfam" id="PF21900">
    <property type="entry name" value="DUF6920"/>
    <property type="match status" value="1"/>
</dbReference>
<dbReference type="InterPro" id="IPR054213">
    <property type="entry name" value="DUF6920"/>
</dbReference>
<keyword evidence="2" id="KW-1185">Reference proteome</keyword>
<dbReference type="EMBL" id="CP140158">
    <property type="protein sequence ID" value="WQG85577.1"/>
    <property type="molecule type" value="Genomic_DNA"/>
</dbReference>
<organism evidence="1 2">
    <name type="scientific">Kangiella aquimarina</name>
    <dbReference type="NCBI Taxonomy" id="261965"/>
    <lineage>
        <taxon>Bacteria</taxon>
        <taxon>Pseudomonadati</taxon>
        <taxon>Pseudomonadota</taxon>
        <taxon>Gammaproteobacteria</taxon>
        <taxon>Kangiellales</taxon>
        <taxon>Kangiellaceae</taxon>
        <taxon>Kangiella</taxon>
    </lineage>
</organism>
<sequence>MLDDIIRDLPEVVQRYFRRVFQDSTSINTQSVKLSQEGQLRTSKEGHWMSFSASERIAADERSFQWKAKVKIPMGLHIKVVDSFKGGIGTGQVKLLSIIPLGSETNRVELNSGALHRYLAEGVWCPTALLPINGVQWSALEDGCAEASLSVGESRVSLVFRFNDEAEVISVYSDGRYGKFDKGYQKKPWEGHFRDYREVNGISIPLYGEVGWWDAGQLDLVWKGHITKAEWA</sequence>
<dbReference type="RefSeq" id="WP_018623566.1">
    <property type="nucleotide sequence ID" value="NZ_CP140158.1"/>
</dbReference>
<accession>A0ABZ0X4P3</accession>